<evidence type="ECO:0000313" key="2">
    <source>
        <dbReference type="Proteomes" id="UP000188605"/>
    </source>
</evidence>
<comment type="caution">
    <text evidence="1">The sequence shown here is derived from an EMBL/GenBank/DDBJ whole genome shotgun (WGS) entry which is preliminary data.</text>
</comment>
<gene>
    <name evidence="1" type="ORF">AN396_02840</name>
</gene>
<protein>
    <submittedName>
        <fullName evidence="1">Glycerol-3-phosphate dehydrogenase</fullName>
    </submittedName>
</protein>
<name>A0ACC8XF31_9FIRM</name>
<proteinExistence type="predicted"/>
<dbReference type="Proteomes" id="UP000188605">
    <property type="component" value="Unassembled WGS sequence"/>
</dbReference>
<evidence type="ECO:0000313" key="1">
    <source>
        <dbReference type="EMBL" id="ONI41889.1"/>
    </source>
</evidence>
<keyword evidence="2" id="KW-1185">Reference proteome</keyword>
<reference evidence="1" key="1">
    <citation type="submission" date="2016-08" db="EMBL/GenBank/DDBJ databases">
        <authorList>
            <person name="Ngugi D.K."/>
            <person name="Miyake S."/>
            <person name="Stingl U."/>
        </authorList>
    </citation>
    <scope>NUCLEOTIDE SEQUENCE</scope>
    <source>
        <strain evidence="1">SCG-B11WGA-EpuloA1</strain>
    </source>
</reference>
<dbReference type="EMBL" id="LJDB01000026">
    <property type="protein sequence ID" value="ONI41889.1"/>
    <property type="molecule type" value="Genomic_DNA"/>
</dbReference>
<sequence length="328" mass="35929">MISILGAGSWGLALSLILLEKGNEVTVWCHDEKEKEEILLYRENKRCLPNIKLPLELKFTTSMEQAIKGAEIVIFAVPSMAIRAVAKQVKNFISKEAIIINVSKGIEKETNYLLSEVINEELPNRLAVLSGPSHAEEVARQIPTTVVATSLSIQVAKEIQELFMTNYFRVYTSTDLIGVEIGGALKNVIALAIGVIDGVGYGDNTKAAVMTRGMAEICRLGIAMGGKAETFAGLTGMGDLIVTCTSKHSRNRRCGELIGQGYSIKDAIKKVNMVVEGITTAYGAYALMKKYNVEMPILEAIYDGLENDNFSSDVIEKLMNREKKMENV</sequence>
<accession>A0ACC8XF31</accession>
<organism evidence="1 2">
    <name type="scientific">Candidatus Epulonipiscium fishelsonii</name>
    <dbReference type="NCBI Taxonomy" id="77094"/>
    <lineage>
        <taxon>Bacteria</taxon>
        <taxon>Bacillati</taxon>
        <taxon>Bacillota</taxon>
        <taxon>Clostridia</taxon>
        <taxon>Lachnospirales</taxon>
        <taxon>Lachnospiraceae</taxon>
        <taxon>Candidatus Epulonipiscium</taxon>
    </lineage>
</organism>